<reference evidence="3" key="1">
    <citation type="submission" date="2022-07" db="EMBL/GenBank/DDBJ databases">
        <title>Genome Sequence of Xylaria arbuscula.</title>
        <authorList>
            <person name="Buettner E."/>
        </authorList>
    </citation>
    <scope>NUCLEOTIDE SEQUENCE</scope>
    <source>
        <strain evidence="3">VT107</strain>
    </source>
</reference>
<dbReference type="Proteomes" id="UP001148614">
    <property type="component" value="Unassembled WGS sequence"/>
</dbReference>
<keyword evidence="4" id="KW-1185">Reference proteome</keyword>
<dbReference type="EMBL" id="JANPWZ010000310">
    <property type="protein sequence ID" value="KAJ3577784.1"/>
    <property type="molecule type" value="Genomic_DNA"/>
</dbReference>
<evidence type="ECO:0000313" key="3">
    <source>
        <dbReference type="EMBL" id="KAJ3577784.1"/>
    </source>
</evidence>
<sequence length="455" mass="49352">MWPQLRGVLLLVALVGMGTAQRPSTGSICDYYAIQRFGENSSDTQFMLMQSIVALAFGGGTTLHNAPDDSTGILNPGSFNGSAINLRPWFDGSKATTNLNNQAIGIDWLDDGAQEPLMAFLNGTTNMVELDASKNEYRLFAHFYSAFGRIYGCTLTEGFPKANDSGNPISPAYVHKFMNLNQTDLGHFIDQLIMSSEYYGFSKDDASTLSTFFNSRYNVRCAPAINGQLYSICQAPECPLAAPSPDCDAYVNVGPGENSTSSGGSSTGTGRPLATYFLNYISILDRAAYKLTLFNHSKQRSSFVVGRHRRNRDWRDGCCASCRGLMAVSSPVAEIPTTTDDRRALYWRKRPPVSILGAPPLFPMTHQLSGTHTSYTPSSAPRDSHPPHGSFVEPKQPEAELGVPTPVVPHGPPGMMHIAEMESPPHPDAGGTVPQGRFGESANTWESTASFLVVK</sequence>
<evidence type="ECO:0008006" key="5">
    <source>
        <dbReference type="Google" id="ProtNLM"/>
    </source>
</evidence>
<gene>
    <name evidence="3" type="ORF">NPX13_g2781</name>
</gene>
<organism evidence="3 4">
    <name type="scientific">Xylaria arbuscula</name>
    <dbReference type="NCBI Taxonomy" id="114810"/>
    <lineage>
        <taxon>Eukaryota</taxon>
        <taxon>Fungi</taxon>
        <taxon>Dikarya</taxon>
        <taxon>Ascomycota</taxon>
        <taxon>Pezizomycotina</taxon>
        <taxon>Sordariomycetes</taxon>
        <taxon>Xylariomycetidae</taxon>
        <taxon>Xylariales</taxon>
        <taxon>Xylariaceae</taxon>
        <taxon>Xylaria</taxon>
    </lineage>
</organism>
<feature type="signal peptide" evidence="2">
    <location>
        <begin position="1"/>
        <end position="20"/>
    </location>
</feature>
<feature type="chain" id="PRO_5040916731" description="Heme haloperoxidase family profile domain-containing protein" evidence="2">
    <location>
        <begin position="21"/>
        <end position="455"/>
    </location>
</feature>
<feature type="compositionally biased region" description="Polar residues" evidence="1">
    <location>
        <begin position="368"/>
        <end position="381"/>
    </location>
</feature>
<dbReference type="VEuPathDB" id="FungiDB:F4678DRAFT_239446"/>
<keyword evidence="2" id="KW-0732">Signal</keyword>
<evidence type="ECO:0000256" key="1">
    <source>
        <dbReference type="SAM" id="MobiDB-lite"/>
    </source>
</evidence>
<evidence type="ECO:0000256" key="2">
    <source>
        <dbReference type="SAM" id="SignalP"/>
    </source>
</evidence>
<comment type="caution">
    <text evidence="3">The sequence shown here is derived from an EMBL/GenBank/DDBJ whole genome shotgun (WGS) entry which is preliminary data.</text>
</comment>
<evidence type="ECO:0000313" key="4">
    <source>
        <dbReference type="Proteomes" id="UP001148614"/>
    </source>
</evidence>
<feature type="region of interest" description="Disordered" evidence="1">
    <location>
        <begin position="368"/>
        <end position="401"/>
    </location>
</feature>
<accession>A0A9W8NJ53</accession>
<protein>
    <recommendedName>
        <fullName evidence="5">Heme haloperoxidase family profile domain-containing protein</fullName>
    </recommendedName>
</protein>
<name>A0A9W8NJ53_9PEZI</name>
<proteinExistence type="predicted"/>
<dbReference type="AlphaFoldDB" id="A0A9W8NJ53"/>